<organism evidence="1 2">
    <name type="scientific">Karstenula rhodostoma CBS 690.94</name>
    <dbReference type="NCBI Taxonomy" id="1392251"/>
    <lineage>
        <taxon>Eukaryota</taxon>
        <taxon>Fungi</taxon>
        <taxon>Dikarya</taxon>
        <taxon>Ascomycota</taxon>
        <taxon>Pezizomycotina</taxon>
        <taxon>Dothideomycetes</taxon>
        <taxon>Pleosporomycetidae</taxon>
        <taxon>Pleosporales</taxon>
        <taxon>Massarineae</taxon>
        <taxon>Didymosphaeriaceae</taxon>
        <taxon>Karstenula</taxon>
    </lineage>
</organism>
<comment type="caution">
    <text evidence="1">The sequence shown here is derived from an EMBL/GenBank/DDBJ whole genome shotgun (WGS) entry which is preliminary data.</text>
</comment>
<name>A0A9P4PIT3_9PLEO</name>
<dbReference type="AlphaFoldDB" id="A0A9P4PIT3"/>
<reference evidence="1" key="1">
    <citation type="journal article" date="2020" name="Stud. Mycol.">
        <title>101 Dothideomycetes genomes: a test case for predicting lifestyles and emergence of pathogens.</title>
        <authorList>
            <person name="Haridas S."/>
            <person name="Albert R."/>
            <person name="Binder M."/>
            <person name="Bloem J."/>
            <person name="Labutti K."/>
            <person name="Salamov A."/>
            <person name="Andreopoulos B."/>
            <person name="Baker S."/>
            <person name="Barry K."/>
            <person name="Bills G."/>
            <person name="Bluhm B."/>
            <person name="Cannon C."/>
            <person name="Castanera R."/>
            <person name="Culley D."/>
            <person name="Daum C."/>
            <person name="Ezra D."/>
            <person name="Gonzalez J."/>
            <person name="Henrissat B."/>
            <person name="Kuo A."/>
            <person name="Liang C."/>
            <person name="Lipzen A."/>
            <person name="Lutzoni F."/>
            <person name="Magnuson J."/>
            <person name="Mondo S."/>
            <person name="Nolan M."/>
            <person name="Ohm R."/>
            <person name="Pangilinan J."/>
            <person name="Park H.-J."/>
            <person name="Ramirez L."/>
            <person name="Alfaro M."/>
            <person name="Sun H."/>
            <person name="Tritt A."/>
            <person name="Yoshinaga Y."/>
            <person name="Zwiers L.-H."/>
            <person name="Turgeon B."/>
            <person name="Goodwin S."/>
            <person name="Spatafora J."/>
            <person name="Crous P."/>
            <person name="Grigoriev I."/>
        </authorList>
    </citation>
    <scope>NUCLEOTIDE SEQUENCE</scope>
    <source>
        <strain evidence="1">CBS 690.94</strain>
    </source>
</reference>
<proteinExistence type="predicted"/>
<protein>
    <submittedName>
        <fullName evidence="1">Uncharacterized protein</fullName>
    </submittedName>
</protein>
<accession>A0A9P4PIT3</accession>
<keyword evidence="2" id="KW-1185">Reference proteome</keyword>
<evidence type="ECO:0000313" key="1">
    <source>
        <dbReference type="EMBL" id="KAF2444088.1"/>
    </source>
</evidence>
<evidence type="ECO:0000313" key="2">
    <source>
        <dbReference type="Proteomes" id="UP000799764"/>
    </source>
</evidence>
<sequence>MLGVLVLATVAPRRASRIPRRRHHPCSTDNEPDLACCTPRSLPCQAAGSPCSLGNTIILRVARGAPTSGLVPTGVAPVTRGRYVAYIEPCLRRLWRHLRSDIVMATP</sequence>
<dbReference type="Proteomes" id="UP000799764">
    <property type="component" value="Unassembled WGS sequence"/>
</dbReference>
<gene>
    <name evidence="1" type="ORF">P171DRAFT_25655</name>
</gene>
<dbReference type="EMBL" id="MU001501">
    <property type="protein sequence ID" value="KAF2444088.1"/>
    <property type="molecule type" value="Genomic_DNA"/>
</dbReference>